<keyword evidence="1" id="KW-1133">Transmembrane helix</keyword>
<reference evidence="2 3" key="1">
    <citation type="submission" date="2016-10" db="EMBL/GenBank/DDBJ databases">
        <authorList>
            <person name="de Groot N.N."/>
        </authorList>
    </citation>
    <scope>NUCLEOTIDE SEQUENCE [LARGE SCALE GENOMIC DNA]</scope>
    <source>
        <strain evidence="2 3">JCM 19513</strain>
    </source>
</reference>
<keyword evidence="1" id="KW-0472">Membrane</keyword>
<keyword evidence="3" id="KW-1185">Reference proteome</keyword>
<accession>A0A1H7H3W5</accession>
<proteinExistence type="predicted"/>
<dbReference type="InterPro" id="IPR011990">
    <property type="entry name" value="TPR-like_helical_dom_sf"/>
</dbReference>
<dbReference type="EMBL" id="FOAS01000002">
    <property type="protein sequence ID" value="SEK44918.1"/>
    <property type="molecule type" value="Genomic_DNA"/>
</dbReference>
<dbReference type="RefSeq" id="WP_074864922.1">
    <property type="nucleotide sequence ID" value="NZ_FOAS01000002.1"/>
</dbReference>
<dbReference type="Gene3D" id="1.25.40.10">
    <property type="entry name" value="Tetratricopeptide repeat domain"/>
    <property type="match status" value="1"/>
</dbReference>
<sequence>MSVKWLFTSAFVLELAGWFSLAAELPVWQAFTAFAMSHSGASLCLTAGLWQLLPKQYKTPMPWSPLFILSLALFIPGLGILGVVLAVFPALYLPRRKLAQVWAATPIPELPFKPSAPDTRQGMSTGGLHDVLRHAINPNKRLSAILSTRRMASREAIPILKLALKDPVDDVRLLAYSMLDAQETAINLKIKTTLGLLDVARPEQQPALHASLAQNYWELGYLGLAQGSVLDHVLGSAREHIEQAIRLRDAPADQFLLGRICLQQGLHEQARSAFQRAANEGFDIGQLAPYLAEVAFLQRDFAAVAPALQLLPAEDRQRLPFSPLTRYWQC</sequence>
<dbReference type="Proteomes" id="UP000185766">
    <property type="component" value="Unassembled WGS sequence"/>
</dbReference>
<feature type="transmembrane region" description="Helical" evidence="1">
    <location>
        <begin position="65"/>
        <end position="92"/>
    </location>
</feature>
<evidence type="ECO:0008006" key="4">
    <source>
        <dbReference type="Google" id="ProtNLM"/>
    </source>
</evidence>
<evidence type="ECO:0000313" key="3">
    <source>
        <dbReference type="Proteomes" id="UP000185766"/>
    </source>
</evidence>
<dbReference type="STRING" id="1429083.GCA_001885685_01943"/>
<evidence type="ECO:0000313" key="2">
    <source>
        <dbReference type="EMBL" id="SEK44918.1"/>
    </source>
</evidence>
<protein>
    <recommendedName>
        <fullName evidence="4">Transporter</fullName>
    </recommendedName>
</protein>
<feature type="transmembrane region" description="Helical" evidence="1">
    <location>
        <begin position="32"/>
        <end position="53"/>
    </location>
</feature>
<dbReference type="AlphaFoldDB" id="A0A1H7H3W5"/>
<keyword evidence="1" id="KW-0812">Transmembrane</keyword>
<evidence type="ECO:0000256" key="1">
    <source>
        <dbReference type="SAM" id="Phobius"/>
    </source>
</evidence>
<gene>
    <name evidence="2" type="ORF">SAMN05216214_102273</name>
</gene>
<organism evidence="2 3">
    <name type="scientific">Atopomonas hussainii</name>
    <dbReference type="NCBI Taxonomy" id="1429083"/>
    <lineage>
        <taxon>Bacteria</taxon>
        <taxon>Pseudomonadati</taxon>
        <taxon>Pseudomonadota</taxon>
        <taxon>Gammaproteobacteria</taxon>
        <taxon>Pseudomonadales</taxon>
        <taxon>Pseudomonadaceae</taxon>
        <taxon>Atopomonas</taxon>
    </lineage>
</organism>
<name>A0A1H7H3W5_9GAMM</name>